<dbReference type="InterPro" id="IPR052520">
    <property type="entry name" value="ATL_DNA_repair"/>
</dbReference>
<evidence type="ECO:0000259" key="2">
    <source>
        <dbReference type="Pfam" id="PF01035"/>
    </source>
</evidence>
<dbReference type="InterPro" id="IPR014048">
    <property type="entry name" value="MethylDNA_cys_MeTrfase_DNA-bd"/>
</dbReference>
<evidence type="ECO:0000313" key="4">
    <source>
        <dbReference type="Proteomes" id="UP000297792"/>
    </source>
</evidence>
<dbReference type="EMBL" id="RWKA01000009">
    <property type="protein sequence ID" value="TGB41117.1"/>
    <property type="molecule type" value="Genomic_DNA"/>
</dbReference>
<dbReference type="GO" id="GO:0006281">
    <property type="term" value="P:DNA repair"/>
    <property type="evidence" value="ECO:0007669"/>
    <property type="project" value="InterPro"/>
</dbReference>
<dbReference type="InterPro" id="IPR036217">
    <property type="entry name" value="MethylDNA_cys_MeTrfase_DNAb"/>
</dbReference>
<keyword evidence="3" id="KW-0808">Transferase</keyword>
<dbReference type="RefSeq" id="WP_135360609.1">
    <property type="nucleotide sequence ID" value="NZ_JBLVUM010000002.1"/>
</dbReference>
<protein>
    <submittedName>
        <fullName evidence="3">Cysteine methyltransferase</fullName>
    </submittedName>
</protein>
<dbReference type="CDD" id="cd06445">
    <property type="entry name" value="ATase"/>
    <property type="match status" value="1"/>
</dbReference>
<dbReference type="InterPro" id="IPR036388">
    <property type="entry name" value="WH-like_DNA-bd_sf"/>
</dbReference>
<dbReference type="SUPFAM" id="SSF46767">
    <property type="entry name" value="Methylated DNA-protein cysteine methyltransferase, C-terminal domain"/>
    <property type="match status" value="1"/>
</dbReference>
<dbReference type="PANTHER" id="PTHR42942:SF1">
    <property type="entry name" value="ALKYLTRANSFERASE-LIKE PROTEIN 1"/>
    <property type="match status" value="1"/>
</dbReference>
<dbReference type="PANTHER" id="PTHR42942">
    <property type="entry name" value="6-O-METHYLGUANINE DNA METHYLTRANSFERASE"/>
    <property type="match status" value="1"/>
</dbReference>
<dbReference type="GO" id="GO:0032259">
    <property type="term" value="P:methylation"/>
    <property type="evidence" value="ECO:0007669"/>
    <property type="project" value="UniProtKB-KW"/>
</dbReference>
<keyword evidence="3" id="KW-0489">Methyltransferase</keyword>
<comment type="caution">
    <text evidence="3">The sequence shown here is derived from an EMBL/GenBank/DDBJ whole genome shotgun (WGS) entry which is preliminary data.</text>
</comment>
<evidence type="ECO:0000313" key="3">
    <source>
        <dbReference type="EMBL" id="TGB41117.1"/>
    </source>
</evidence>
<dbReference type="AlphaFoldDB" id="A0A4Z0HS30"/>
<sequence length="114" mass="12359">MTRREALNEAVCAVLDDIGPGCVATYGDVGRRLGISPRQAGREVSRVPDDVPWWRVVRADGTPATCRGGNALVLLESEGVPIRAGRVDLTQARYPWNFPRVENHAADCDDPSSS</sequence>
<dbReference type="Proteomes" id="UP000297792">
    <property type="component" value="Unassembled WGS sequence"/>
</dbReference>
<proteinExistence type="predicted"/>
<dbReference type="GO" id="GO:0008168">
    <property type="term" value="F:methyltransferase activity"/>
    <property type="evidence" value="ECO:0007669"/>
    <property type="project" value="UniProtKB-KW"/>
</dbReference>
<feature type="domain" description="Methylated-DNA-[protein]-cysteine S-methyltransferase DNA binding" evidence="2">
    <location>
        <begin position="8"/>
        <end position="79"/>
    </location>
</feature>
<dbReference type="Pfam" id="PF01035">
    <property type="entry name" value="DNA_binding_1"/>
    <property type="match status" value="1"/>
</dbReference>
<reference evidence="3 4" key="1">
    <citation type="submission" date="2018-12" db="EMBL/GenBank/DDBJ databases">
        <title>Draft genome sequences of Mycolicibacterium peregrinum isolated from a pig with lymphadenitis and from soil on the same Japanese pig farm.</title>
        <authorList>
            <person name="Komatsu T."/>
            <person name="Ohya K."/>
            <person name="Sawai K."/>
            <person name="Odoi J.O."/>
            <person name="Otsu K."/>
            <person name="Ota A."/>
            <person name="Ito T."/>
            <person name="Kawai M."/>
            <person name="Maruyama F."/>
        </authorList>
    </citation>
    <scope>NUCLEOTIDE SEQUENCE [LARGE SCALE GENOMIC DNA]</scope>
    <source>
        <strain evidence="3 4">138</strain>
    </source>
</reference>
<name>A0A4Z0HS30_MYCPR</name>
<keyword evidence="1" id="KW-0227">DNA damage</keyword>
<organism evidence="3 4">
    <name type="scientific">Mycolicibacterium peregrinum</name>
    <name type="common">Mycobacterium peregrinum</name>
    <dbReference type="NCBI Taxonomy" id="43304"/>
    <lineage>
        <taxon>Bacteria</taxon>
        <taxon>Bacillati</taxon>
        <taxon>Actinomycetota</taxon>
        <taxon>Actinomycetes</taxon>
        <taxon>Mycobacteriales</taxon>
        <taxon>Mycobacteriaceae</taxon>
        <taxon>Mycolicibacterium</taxon>
    </lineage>
</organism>
<gene>
    <name evidence="3" type="ORF">EJD98_17260</name>
</gene>
<accession>A0A4Z0HS30</accession>
<keyword evidence="4" id="KW-1185">Reference proteome</keyword>
<evidence type="ECO:0000256" key="1">
    <source>
        <dbReference type="ARBA" id="ARBA00022763"/>
    </source>
</evidence>
<dbReference type="Gene3D" id="1.10.10.10">
    <property type="entry name" value="Winged helix-like DNA-binding domain superfamily/Winged helix DNA-binding domain"/>
    <property type="match status" value="1"/>
</dbReference>